<keyword evidence="4" id="KW-1185">Reference proteome</keyword>
<dbReference type="Gene3D" id="1.20.120.1630">
    <property type="match status" value="1"/>
</dbReference>
<name>A0A5M3MM20_CONPW</name>
<protein>
    <submittedName>
        <fullName evidence="3">DUF1295-domain-containing protein</fullName>
    </submittedName>
</protein>
<dbReference type="GO" id="GO:0016020">
    <property type="term" value="C:membrane"/>
    <property type="evidence" value="ECO:0007669"/>
    <property type="project" value="TreeGrafter"/>
</dbReference>
<feature type="region of interest" description="Disordered" evidence="1">
    <location>
        <begin position="323"/>
        <end position="378"/>
    </location>
</feature>
<feature type="region of interest" description="Disordered" evidence="1">
    <location>
        <begin position="431"/>
        <end position="553"/>
    </location>
</feature>
<reference evidence="4" key="1">
    <citation type="journal article" date="2012" name="Science">
        <title>The Paleozoic origin of enzymatic lignin decomposition reconstructed from 31 fungal genomes.</title>
        <authorList>
            <person name="Floudas D."/>
            <person name="Binder M."/>
            <person name="Riley R."/>
            <person name="Barry K."/>
            <person name="Blanchette R.A."/>
            <person name="Henrissat B."/>
            <person name="Martinez A.T."/>
            <person name="Otillar R."/>
            <person name="Spatafora J.W."/>
            <person name="Yadav J.S."/>
            <person name="Aerts A."/>
            <person name="Benoit I."/>
            <person name="Boyd A."/>
            <person name="Carlson A."/>
            <person name="Copeland A."/>
            <person name="Coutinho P.M."/>
            <person name="de Vries R.P."/>
            <person name="Ferreira P."/>
            <person name="Findley K."/>
            <person name="Foster B."/>
            <person name="Gaskell J."/>
            <person name="Glotzer D."/>
            <person name="Gorecki P."/>
            <person name="Heitman J."/>
            <person name="Hesse C."/>
            <person name="Hori C."/>
            <person name="Igarashi K."/>
            <person name="Jurgens J.A."/>
            <person name="Kallen N."/>
            <person name="Kersten P."/>
            <person name="Kohler A."/>
            <person name="Kuees U."/>
            <person name="Kumar T.K.A."/>
            <person name="Kuo A."/>
            <person name="LaButti K."/>
            <person name="Larrondo L.F."/>
            <person name="Lindquist E."/>
            <person name="Ling A."/>
            <person name="Lombard V."/>
            <person name="Lucas S."/>
            <person name="Lundell T."/>
            <person name="Martin R."/>
            <person name="McLaughlin D.J."/>
            <person name="Morgenstern I."/>
            <person name="Morin E."/>
            <person name="Murat C."/>
            <person name="Nagy L.G."/>
            <person name="Nolan M."/>
            <person name="Ohm R.A."/>
            <person name="Patyshakuliyeva A."/>
            <person name="Rokas A."/>
            <person name="Ruiz-Duenas F.J."/>
            <person name="Sabat G."/>
            <person name="Salamov A."/>
            <person name="Samejima M."/>
            <person name="Schmutz J."/>
            <person name="Slot J.C."/>
            <person name="St John F."/>
            <person name="Stenlid J."/>
            <person name="Sun H."/>
            <person name="Sun S."/>
            <person name="Syed K."/>
            <person name="Tsang A."/>
            <person name="Wiebenga A."/>
            <person name="Young D."/>
            <person name="Pisabarro A."/>
            <person name="Eastwood D.C."/>
            <person name="Martin F."/>
            <person name="Cullen D."/>
            <person name="Grigoriev I.V."/>
            <person name="Hibbett D.S."/>
        </authorList>
    </citation>
    <scope>NUCLEOTIDE SEQUENCE [LARGE SCALE GENOMIC DNA]</scope>
    <source>
        <strain evidence="4">RWD-64-598 SS2</strain>
    </source>
</reference>
<comment type="caution">
    <text evidence="3">The sequence shown here is derived from an EMBL/GenBank/DDBJ whole genome shotgun (WGS) entry which is preliminary data.</text>
</comment>
<dbReference type="InterPro" id="IPR010721">
    <property type="entry name" value="UstE-like"/>
</dbReference>
<dbReference type="EMBL" id="JH711579">
    <property type="protein sequence ID" value="EIW80218.1"/>
    <property type="molecule type" value="Genomic_DNA"/>
</dbReference>
<feature type="compositionally biased region" description="Basic and acidic residues" evidence="1">
    <location>
        <begin position="525"/>
        <end position="553"/>
    </location>
</feature>
<dbReference type="InterPro" id="IPR011993">
    <property type="entry name" value="PH-like_dom_sf"/>
</dbReference>
<dbReference type="SUPFAM" id="SSF50729">
    <property type="entry name" value="PH domain-like"/>
    <property type="match status" value="1"/>
</dbReference>
<dbReference type="Proteomes" id="UP000053558">
    <property type="component" value="Unassembled WGS sequence"/>
</dbReference>
<dbReference type="Pfam" id="PF06966">
    <property type="entry name" value="DUF1295"/>
    <property type="match status" value="1"/>
</dbReference>
<dbReference type="PANTHER" id="PTHR32251">
    <property type="entry name" value="3-OXO-5-ALPHA-STEROID 4-DEHYDROGENASE"/>
    <property type="match status" value="1"/>
</dbReference>
<dbReference type="RefSeq" id="XP_007769089.1">
    <property type="nucleotide sequence ID" value="XM_007770899.1"/>
</dbReference>
<feature type="transmembrane region" description="Helical" evidence="2">
    <location>
        <begin position="12"/>
        <end position="33"/>
    </location>
</feature>
<gene>
    <name evidence="3" type="ORF">CONPUDRAFT_73398</name>
</gene>
<evidence type="ECO:0000256" key="1">
    <source>
        <dbReference type="SAM" id="MobiDB-lite"/>
    </source>
</evidence>
<evidence type="ECO:0000313" key="4">
    <source>
        <dbReference type="Proteomes" id="UP000053558"/>
    </source>
</evidence>
<evidence type="ECO:0000256" key="2">
    <source>
        <dbReference type="SAM" id="Phobius"/>
    </source>
</evidence>
<accession>A0A5M3MM20</accession>
<dbReference type="AlphaFoldDB" id="A0A5M3MM20"/>
<dbReference type="CDD" id="cd00821">
    <property type="entry name" value="PH"/>
    <property type="match status" value="1"/>
</dbReference>
<keyword evidence="2" id="KW-1133">Transmembrane helix</keyword>
<feature type="transmembrane region" description="Helical" evidence="2">
    <location>
        <begin position="222"/>
        <end position="243"/>
    </location>
</feature>
<keyword evidence="2" id="KW-0812">Transmembrane</keyword>
<dbReference type="PANTHER" id="PTHR32251:SF15">
    <property type="entry name" value="3-OXO-5-ALPHA-STEROID 4-DEHYDROGENASE (DUF1295)"/>
    <property type="match status" value="1"/>
</dbReference>
<feature type="transmembrane region" description="Helical" evidence="2">
    <location>
        <begin position="45"/>
        <end position="61"/>
    </location>
</feature>
<feature type="compositionally biased region" description="Low complexity" evidence="1">
    <location>
        <begin position="431"/>
        <end position="440"/>
    </location>
</feature>
<sequence length="770" mass="87934">MSPAHALDRYYLLLTFLVTVAYQMLGFAIAWTFRFDKITDFTGGSNFFILALMTLLMGGTFCAENLLASVFVMVWAARLAGFLLFRVLKRGSDSRFDEIRGHFFKFLGQIVWVWTVSSPVTIRNSPAVVDFNQSCRTPGYNGLDIAGIVIWALGWSIESTADITKYMWKSSNPPKNAIMRTSVWKWSRHPPYFGEILCWWGIWLLCISPATTHNVPASSRSALYGSIVSPLFTTVLLLFASGIPPAEKSQSSKFYALKQKAQEDPDNNAEGAEAWADYQDYVKSTSVLIMIPNFLYRPLPRFIKQTVLLDFPMYHSFDYEGKKMSATPTPSSEGSCKHGRGPVRKLSQFLKRRKSRKDLARSSESSTEPPPLPPKESIPVIASSFKYPMAHRHHQDRQRQISEPAPTYTHQWEIEMFDYTAPHRLAPAHSASASAAAAAREPPYPYNHPNFPYPNLHHHQPHLPSGHGHNGVGSGTPPPPSSPPPPLPPKKGGADGYSPTLRKQNTRTQPPAPEERARMRQAALRQREADEQRAEREERQRAVRRKQEREAEERALVEAEAARKAALQDELRYAAERKAREEREAREREEARLAEIRARKRAEQERRRKYTLELERWRREQAERAQGQVAEKEALRRRSEEAKRERVMRINEDAARGSSTGEGMCCGWVTMQTPESLAWKRRYFRFDLDKGSVAFYRAPHEMTRPMDTVALDGRVDRICEWWEGFEELEAIPHSFAVKFVDGQDWLMYADTSDEKDKLLMLVSESAGIII</sequence>
<feature type="compositionally biased region" description="Pro residues" evidence="1">
    <location>
        <begin position="476"/>
        <end position="489"/>
    </location>
</feature>
<dbReference type="Gene3D" id="2.30.29.30">
    <property type="entry name" value="Pleckstrin-homology domain (PH domain)/Phosphotyrosine-binding domain (PTB)"/>
    <property type="match status" value="1"/>
</dbReference>
<evidence type="ECO:0000313" key="3">
    <source>
        <dbReference type="EMBL" id="EIW80218.1"/>
    </source>
</evidence>
<proteinExistence type="predicted"/>
<dbReference type="GeneID" id="19209112"/>
<dbReference type="KEGG" id="cput:CONPUDRAFT_73398"/>
<organism evidence="3 4">
    <name type="scientific">Coniophora puteana (strain RWD-64-598)</name>
    <name type="common">Brown rot fungus</name>
    <dbReference type="NCBI Taxonomy" id="741705"/>
    <lineage>
        <taxon>Eukaryota</taxon>
        <taxon>Fungi</taxon>
        <taxon>Dikarya</taxon>
        <taxon>Basidiomycota</taxon>
        <taxon>Agaricomycotina</taxon>
        <taxon>Agaricomycetes</taxon>
        <taxon>Agaricomycetidae</taxon>
        <taxon>Boletales</taxon>
        <taxon>Coniophorineae</taxon>
        <taxon>Coniophoraceae</taxon>
        <taxon>Coniophora</taxon>
    </lineage>
</organism>
<keyword evidence="2" id="KW-0472">Membrane</keyword>
<feature type="transmembrane region" description="Helical" evidence="2">
    <location>
        <begin position="67"/>
        <end position="85"/>
    </location>
</feature>
<dbReference type="OrthoDB" id="67965at2759"/>